<dbReference type="PRINTS" id="PR01040">
    <property type="entry name" value="TRNASYNTHTYR"/>
</dbReference>
<evidence type="ECO:0000256" key="6">
    <source>
        <dbReference type="ARBA" id="ARBA00023146"/>
    </source>
</evidence>
<dbReference type="AlphaFoldDB" id="A0A420ZDB4"/>
<keyword evidence="3 10" id="KW-0547">Nucleotide-binding</keyword>
<comment type="similarity">
    <text evidence="10">Belongs to the class-I aminoacyl-tRNA synthetase family.</text>
</comment>
<keyword evidence="5 10" id="KW-0648">Protein biosynthesis</keyword>
<dbReference type="SMART" id="SM00363">
    <property type="entry name" value="S4"/>
    <property type="match status" value="1"/>
</dbReference>
<dbReference type="PANTHER" id="PTHR11766">
    <property type="entry name" value="TYROSYL-TRNA SYNTHETASE"/>
    <property type="match status" value="1"/>
</dbReference>
<evidence type="ECO:0000256" key="4">
    <source>
        <dbReference type="ARBA" id="ARBA00022840"/>
    </source>
</evidence>
<dbReference type="GO" id="GO:0006437">
    <property type="term" value="P:tyrosyl-tRNA aminoacylation"/>
    <property type="evidence" value="ECO:0007669"/>
    <property type="project" value="UniProtKB-UniRule"/>
</dbReference>
<evidence type="ECO:0000256" key="8">
    <source>
        <dbReference type="NCBIfam" id="TIGR00234"/>
    </source>
</evidence>
<dbReference type="NCBIfam" id="TIGR00234">
    <property type="entry name" value="tyrS"/>
    <property type="match status" value="1"/>
</dbReference>
<dbReference type="InterPro" id="IPR002305">
    <property type="entry name" value="aa-tRNA-synth_Ic"/>
</dbReference>
<dbReference type="GO" id="GO:0005524">
    <property type="term" value="F:ATP binding"/>
    <property type="evidence" value="ECO:0007669"/>
    <property type="project" value="UniProtKB-KW"/>
</dbReference>
<reference evidence="12 13" key="1">
    <citation type="submission" date="2018-06" db="EMBL/GenBank/DDBJ databases">
        <title>Extensive metabolic versatility and redundancy in microbially diverse, dynamic hydrothermal sediments.</title>
        <authorList>
            <person name="Dombrowski N."/>
            <person name="Teske A."/>
            <person name="Baker B.J."/>
        </authorList>
    </citation>
    <scope>NUCLEOTIDE SEQUENCE [LARGE SCALE GENOMIC DNA]</scope>
    <source>
        <strain evidence="12">B79_G16</strain>
    </source>
</reference>
<protein>
    <recommendedName>
        <fullName evidence="1 8">Tyrosine--tRNA ligase</fullName>
        <ecNumber evidence="1 8">6.1.1.1</ecNumber>
    </recommendedName>
</protein>
<keyword evidence="9" id="KW-0694">RNA-binding</keyword>
<evidence type="ECO:0000256" key="2">
    <source>
        <dbReference type="ARBA" id="ARBA00022598"/>
    </source>
</evidence>
<evidence type="ECO:0000256" key="7">
    <source>
        <dbReference type="ARBA" id="ARBA00048248"/>
    </source>
</evidence>
<keyword evidence="6 10" id="KW-0030">Aminoacyl-tRNA synthetase</keyword>
<name>A0A420ZDB4_UNCK3</name>
<evidence type="ECO:0000256" key="3">
    <source>
        <dbReference type="ARBA" id="ARBA00022741"/>
    </source>
</evidence>
<feature type="domain" description="RNA-binding S4" evidence="11">
    <location>
        <begin position="334"/>
        <end position="392"/>
    </location>
</feature>
<evidence type="ECO:0000256" key="9">
    <source>
        <dbReference type="PROSITE-ProRule" id="PRU00182"/>
    </source>
</evidence>
<dbReference type="PROSITE" id="PS50889">
    <property type="entry name" value="S4"/>
    <property type="match status" value="1"/>
</dbReference>
<dbReference type="InterPro" id="IPR036986">
    <property type="entry name" value="S4_RNA-bd_sf"/>
</dbReference>
<dbReference type="InterPro" id="IPR014729">
    <property type="entry name" value="Rossmann-like_a/b/a_fold"/>
</dbReference>
<keyword evidence="2 10" id="KW-0436">Ligase</keyword>
<evidence type="ECO:0000256" key="10">
    <source>
        <dbReference type="RuleBase" id="RU363036"/>
    </source>
</evidence>
<dbReference type="Gene3D" id="3.40.50.620">
    <property type="entry name" value="HUPs"/>
    <property type="match status" value="1"/>
</dbReference>
<gene>
    <name evidence="12" type="ORF">DRH29_01890</name>
</gene>
<organism evidence="12 13">
    <name type="scientific">candidate division Kazan bacterium</name>
    <dbReference type="NCBI Taxonomy" id="2202143"/>
    <lineage>
        <taxon>Bacteria</taxon>
        <taxon>Bacteria division Kazan-3B-28</taxon>
    </lineage>
</organism>
<evidence type="ECO:0000259" key="11">
    <source>
        <dbReference type="SMART" id="SM00363"/>
    </source>
</evidence>
<keyword evidence="4 10" id="KW-0067">ATP-binding</keyword>
<dbReference type="GO" id="GO:0004831">
    <property type="term" value="F:tyrosine-tRNA ligase activity"/>
    <property type="evidence" value="ECO:0007669"/>
    <property type="project" value="UniProtKB-UniRule"/>
</dbReference>
<dbReference type="SUPFAM" id="SSF55174">
    <property type="entry name" value="Alpha-L RNA-binding motif"/>
    <property type="match status" value="1"/>
</dbReference>
<dbReference type="PANTHER" id="PTHR11766:SF1">
    <property type="entry name" value="TYROSINE--TRNA LIGASE"/>
    <property type="match status" value="1"/>
</dbReference>
<dbReference type="InterPro" id="IPR002942">
    <property type="entry name" value="S4_RNA-bd"/>
</dbReference>
<sequence>MDRPDKKTIDELLSRRVNSIVGEKELRTKLASGKPLRIKHGVDPTTPDLHLGYSVVYHKMREFQDLGHTVIFLIGDFTGRFGDPTNKNDVRQLRDAHDVREMSEHYIKQVLTILDPKKTEIRYNSEWYDKMSAEDIIRLMSHFTHAQLIERDMFQQRIKKHKEIGLHEPLYPVLQGYDSVMLESDVTIIGTDQTFNEMRGRDLQKDFGQEPQAIISVPLLIGLDGKQKMSQSLGNYIGITESPDEQYGKIMSLPDDQIYTYFELATSVPTSDLPAIKVAAKKEPRDTKARLAYEIVKIYHGEAAAKKAEDNFVGIFKKGRTPDDISEIKIKKATRLVDIMAKYNLASSKSEARRLIEQRGVRINHHIVSDPNLIVENEPGTIIQVGKRHFIQLG</sequence>
<evidence type="ECO:0000256" key="1">
    <source>
        <dbReference type="ARBA" id="ARBA00013160"/>
    </source>
</evidence>
<comment type="caution">
    <text evidence="12">The sequence shown here is derived from an EMBL/GenBank/DDBJ whole genome shotgun (WGS) entry which is preliminary data.</text>
</comment>
<evidence type="ECO:0000256" key="5">
    <source>
        <dbReference type="ARBA" id="ARBA00022917"/>
    </source>
</evidence>
<evidence type="ECO:0000313" key="13">
    <source>
        <dbReference type="Proteomes" id="UP000281261"/>
    </source>
</evidence>
<dbReference type="CDD" id="cd00165">
    <property type="entry name" value="S4"/>
    <property type="match status" value="1"/>
</dbReference>
<dbReference type="SUPFAM" id="SSF52374">
    <property type="entry name" value="Nucleotidylyl transferase"/>
    <property type="match status" value="1"/>
</dbReference>
<dbReference type="Pfam" id="PF01479">
    <property type="entry name" value="S4"/>
    <property type="match status" value="1"/>
</dbReference>
<dbReference type="GO" id="GO:0003723">
    <property type="term" value="F:RNA binding"/>
    <property type="evidence" value="ECO:0007669"/>
    <property type="project" value="UniProtKB-KW"/>
</dbReference>
<dbReference type="Gene3D" id="1.10.240.10">
    <property type="entry name" value="Tyrosyl-Transfer RNA Synthetase"/>
    <property type="match status" value="1"/>
</dbReference>
<evidence type="ECO:0000313" key="12">
    <source>
        <dbReference type="EMBL" id="RLC37459.1"/>
    </source>
</evidence>
<proteinExistence type="inferred from homology"/>
<dbReference type="EMBL" id="QMNG01000004">
    <property type="protein sequence ID" value="RLC37459.1"/>
    <property type="molecule type" value="Genomic_DNA"/>
</dbReference>
<dbReference type="Proteomes" id="UP000281261">
    <property type="component" value="Unassembled WGS sequence"/>
</dbReference>
<dbReference type="Gene3D" id="3.10.290.10">
    <property type="entry name" value="RNA-binding S4 domain"/>
    <property type="match status" value="1"/>
</dbReference>
<accession>A0A420ZDB4</accession>
<dbReference type="EC" id="6.1.1.1" evidence="1 8"/>
<dbReference type="InterPro" id="IPR024088">
    <property type="entry name" value="Tyr-tRNA-ligase_bac-type"/>
</dbReference>
<dbReference type="GO" id="GO:0005829">
    <property type="term" value="C:cytosol"/>
    <property type="evidence" value="ECO:0007669"/>
    <property type="project" value="TreeGrafter"/>
</dbReference>
<comment type="catalytic activity">
    <reaction evidence="7">
        <text>tRNA(Tyr) + L-tyrosine + ATP = L-tyrosyl-tRNA(Tyr) + AMP + diphosphate + H(+)</text>
        <dbReference type="Rhea" id="RHEA:10220"/>
        <dbReference type="Rhea" id="RHEA-COMP:9706"/>
        <dbReference type="Rhea" id="RHEA-COMP:9707"/>
        <dbReference type="ChEBI" id="CHEBI:15378"/>
        <dbReference type="ChEBI" id="CHEBI:30616"/>
        <dbReference type="ChEBI" id="CHEBI:33019"/>
        <dbReference type="ChEBI" id="CHEBI:58315"/>
        <dbReference type="ChEBI" id="CHEBI:78442"/>
        <dbReference type="ChEBI" id="CHEBI:78536"/>
        <dbReference type="ChEBI" id="CHEBI:456215"/>
        <dbReference type="EC" id="6.1.1.1"/>
    </reaction>
</comment>
<dbReference type="InterPro" id="IPR002307">
    <property type="entry name" value="Tyr-tRNA-ligase"/>
</dbReference>
<dbReference type="Pfam" id="PF00579">
    <property type="entry name" value="tRNA-synt_1b"/>
    <property type="match status" value="1"/>
</dbReference>